<keyword evidence="3" id="KW-1185">Reference proteome</keyword>
<dbReference type="Proteomes" id="UP001152049">
    <property type="component" value="Unassembled WGS sequence"/>
</dbReference>
<proteinExistence type="predicted"/>
<accession>A0A9W8VA94</accession>
<comment type="caution">
    <text evidence="2">The sequence shown here is derived from an EMBL/GenBank/DDBJ whole genome shotgun (WGS) entry which is preliminary data.</text>
</comment>
<dbReference type="EMBL" id="JAOQAZ010000042">
    <property type="protein sequence ID" value="KAJ4246540.1"/>
    <property type="molecule type" value="Genomic_DNA"/>
</dbReference>
<dbReference type="OrthoDB" id="448448at2759"/>
<protein>
    <submittedName>
        <fullName evidence="2">Uncharacterized protein</fullName>
    </submittedName>
</protein>
<evidence type="ECO:0000313" key="3">
    <source>
        <dbReference type="Proteomes" id="UP001152049"/>
    </source>
</evidence>
<dbReference type="AlphaFoldDB" id="A0A9W8VA94"/>
<evidence type="ECO:0000313" key="2">
    <source>
        <dbReference type="EMBL" id="KAJ4246540.1"/>
    </source>
</evidence>
<gene>
    <name evidence="2" type="ORF">NW762_013481</name>
</gene>
<evidence type="ECO:0000256" key="1">
    <source>
        <dbReference type="SAM" id="MobiDB-lite"/>
    </source>
</evidence>
<organism evidence="2 3">
    <name type="scientific">Fusarium torreyae</name>
    <dbReference type="NCBI Taxonomy" id="1237075"/>
    <lineage>
        <taxon>Eukaryota</taxon>
        <taxon>Fungi</taxon>
        <taxon>Dikarya</taxon>
        <taxon>Ascomycota</taxon>
        <taxon>Pezizomycotina</taxon>
        <taxon>Sordariomycetes</taxon>
        <taxon>Hypocreomycetidae</taxon>
        <taxon>Hypocreales</taxon>
        <taxon>Nectriaceae</taxon>
        <taxon>Fusarium</taxon>
    </lineage>
</organism>
<sequence length="296" mass="33595">MSWNEFDEMPRDEGRRKRSFQGDDWTENKRRAVHQKIDLRQIDFGLETEDANGSYTAVELSRMFPSEHGAEAEPTMEPQPTYNTCFGVVMVQTTLDDAVPELDGASLEIRINENFVKLYKDDDQLVDLLISDALASLSRQFSVHMTATLVPKTLPETNCVQKGQANKSQIQKQSSDGRQARIAIHGLFNDKDLIGRHLSAAELYLQHPTLDEYDQSVEYSNPHLLLRPGARMPRIQNLSLENEEEEKSHQIGSAVLDEVSQGKIWRIFDLASGGEVRPHIAPSPRLKSTLQKYVYL</sequence>
<name>A0A9W8VA94_9HYPO</name>
<reference evidence="2" key="1">
    <citation type="submission" date="2022-09" db="EMBL/GenBank/DDBJ databases">
        <title>Fusarium specimens isolated from Avocado Roots.</title>
        <authorList>
            <person name="Stajich J."/>
            <person name="Roper C."/>
            <person name="Heimlech-Rivalta G."/>
        </authorList>
    </citation>
    <scope>NUCLEOTIDE SEQUENCE</scope>
    <source>
        <strain evidence="2">CF00136</strain>
    </source>
</reference>
<feature type="region of interest" description="Disordered" evidence="1">
    <location>
        <begin position="1"/>
        <end position="21"/>
    </location>
</feature>